<dbReference type="InterPro" id="IPR020095">
    <property type="entry name" value="PsdUridine_synth_TruA_C"/>
</dbReference>
<dbReference type="PANTHER" id="PTHR11142:SF0">
    <property type="entry name" value="TRNA PSEUDOURIDINE SYNTHASE-LIKE 1"/>
    <property type="match status" value="1"/>
</dbReference>
<evidence type="ECO:0000259" key="8">
    <source>
        <dbReference type="Pfam" id="PF01416"/>
    </source>
</evidence>
<proteinExistence type="inferred from homology"/>
<evidence type="ECO:0000256" key="2">
    <source>
        <dbReference type="ARBA" id="ARBA00022694"/>
    </source>
</evidence>
<dbReference type="InterPro" id="IPR020103">
    <property type="entry name" value="PsdUridine_synth_cat_dom_sf"/>
</dbReference>
<comment type="caution">
    <text evidence="4">Lacks conserved residue(s) required for the propagation of feature annotation.</text>
</comment>
<feature type="active site" description="Nucleophile" evidence="4 5">
    <location>
        <position position="52"/>
    </location>
</feature>
<name>A0A3A4R3K1_9BACT</name>
<dbReference type="SUPFAM" id="SSF55120">
    <property type="entry name" value="Pseudouridine synthase"/>
    <property type="match status" value="1"/>
</dbReference>
<evidence type="ECO:0000256" key="7">
    <source>
        <dbReference type="RuleBase" id="RU003792"/>
    </source>
</evidence>
<evidence type="ECO:0000256" key="1">
    <source>
        <dbReference type="ARBA" id="ARBA00009375"/>
    </source>
</evidence>
<dbReference type="GO" id="GO:0160147">
    <property type="term" value="F:tRNA pseudouridine(38-40) synthase activity"/>
    <property type="evidence" value="ECO:0007669"/>
    <property type="project" value="UniProtKB-EC"/>
</dbReference>
<organism evidence="9 10">
    <name type="scientific">Candidatus Auribacter fodinae</name>
    <dbReference type="NCBI Taxonomy" id="2093366"/>
    <lineage>
        <taxon>Bacteria</taxon>
        <taxon>Pseudomonadati</taxon>
        <taxon>Candidatus Auribacterota</taxon>
        <taxon>Candidatus Auribacteria</taxon>
        <taxon>Candidatus Auribacterales</taxon>
        <taxon>Candidatus Auribacteraceae</taxon>
        <taxon>Candidatus Auribacter</taxon>
    </lineage>
</organism>
<protein>
    <recommendedName>
        <fullName evidence="4">tRNA pseudouridine synthase A</fullName>
        <ecNumber evidence="4">5.4.99.12</ecNumber>
    </recommendedName>
    <alternativeName>
        <fullName evidence="4">tRNA pseudouridine(38-40) synthase</fullName>
    </alternativeName>
    <alternativeName>
        <fullName evidence="4">tRNA pseudouridylate synthase I</fullName>
    </alternativeName>
    <alternativeName>
        <fullName evidence="4">tRNA-uridine isomerase I</fullName>
    </alternativeName>
</protein>
<reference evidence="9 10" key="1">
    <citation type="journal article" date="2017" name="ISME J.">
        <title>Energy and carbon metabolisms in a deep terrestrial subsurface fluid microbial community.</title>
        <authorList>
            <person name="Momper L."/>
            <person name="Jungbluth S.P."/>
            <person name="Lee M.D."/>
            <person name="Amend J.P."/>
        </authorList>
    </citation>
    <scope>NUCLEOTIDE SEQUENCE [LARGE SCALE GENOMIC DNA]</scope>
    <source>
        <strain evidence="9">SURF_26</strain>
    </source>
</reference>
<dbReference type="Gene3D" id="3.30.70.660">
    <property type="entry name" value="Pseudouridine synthase I, catalytic domain, C-terminal subdomain"/>
    <property type="match status" value="1"/>
</dbReference>
<dbReference type="EMBL" id="QZJZ01000104">
    <property type="protein sequence ID" value="RJP55995.1"/>
    <property type="molecule type" value="Genomic_DNA"/>
</dbReference>
<dbReference type="GO" id="GO:0003723">
    <property type="term" value="F:RNA binding"/>
    <property type="evidence" value="ECO:0007669"/>
    <property type="project" value="InterPro"/>
</dbReference>
<dbReference type="PANTHER" id="PTHR11142">
    <property type="entry name" value="PSEUDOURIDYLATE SYNTHASE"/>
    <property type="match status" value="1"/>
</dbReference>
<gene>
    <name evidence="4 9" type="primary">truA</name>
    <name evidence="9" type="ORF">C4541_13170</name>
</gene>
<dbReference type="Gene3D" id="3.30.70.580">
    <property type="entry name" value="Pseudouridine synthase I, catalytic domain, N-terminal subdomain"/>
    <property type="match status" value="1"/>
</dbReference>
<feature type="binding site" evidence="4 6">
    <location>
        <position position="110"/>
    </location>
    <ligand>
        <name>substrate</name>
    </ligand>
</feature>
<comment type="function">
    <text evidence="4">Formation of pseudouridine at positions 38, 39 and 40 in the anticodon stem and loop of transfer RNAs.</text>
</comment>
<sequence length="268" mass="30605">MKYFIAHTAYDGTRYAGWQVQPDKNSIQEIIESRLEKLCGTFTRIIGAGRTDAGVHALDQAFHFKLDTRLDAPDIHKGLNALLPDDIIITSVEQCSPDFHARFSAEGKHYMYLIRQGARPGLWSRSYSLLVKKTLDIEYLSTAARYFIGTHNFKPFSANAKRPNEQFERTITDFRIDHIPPFIVFNVLGKSFLYKMVRMMAGTLLRIAHNNEPCDYIARVFSDPERFKTGPAAPAHGLTLMKTFYTLPLELPSREDIHNILPKNDVLI</sequence>
<comment type="subunit">
    <text evidence="4">Homodimer.</text>
</comment>
<dbReference type="GO" id="GO:0031119">
    <property type="term" value="P:tRNA pseudouridine synthesis"/>
    <property type="evidence" value="ECO:0007669"/>
    <property type="project" value="UniProtKB-UniRule"/>
</dbReference>
<dbReference type="InterPro" id="IPR020097">
    <property type="entry name" value="PsdUridine_synth_TruA_a/b_dom"/>
</dbReference>
<dbReference type="PIRSF" id="PIRSF001430">
    <property type="entry name" value="tRNA_psdUrid_synth"/>
    <property type="match status" value="1"/>
</dbReference>
<dbReference type="FunFam" id="3.30.70.580:FF:000001">
    <property type="entry name" value="tRNA pseudouridine synthase A"/>
    <property type="match status" value="1"/>
</dbReference>
<dbReference type="HAMAP" id="MF_00171">
    <property type="entry name" value="TruA"/>
    <property type="match status" value="1"/>
</dbReference>
<comment type="similarity">
    <text evidence="1 4 7">Belongs to the tRNA pseudouridine synthase TruA family.</text>
</comment>
<evidence type="ECO:0000313" key="9">
    <source>
        <dbReference type="EMBL" id="RJP55995.1"/>
    </source>
</evidence>
<dbReference type="Proteomes" id="UP000266426">
    <property type="component" value="Unassembled WGS sequence"/>
</dbReference>
<dbReference type="Pfam" id="PF01416">
    <property type="entry name" value="PseudoU_synth_1"/>
    <property type="match status" value="2"/>
</dbReference>
<evidence type="ECO:0000313" key="10">
    <source>
        <dbReference type="Proteomes" id="UP000266426"/>
    </source>
</evidence>
<feature type="domain" description="Pseudouridine synthase I TruA alpha/beta" evidence="8">
    <location>
        <begin position="8"/>
        <end position="103"/>
    </location>
</feature>
<evidence type="ECO:0000256" key="6">
    <source>
        <dbReference type="PIRSR" id="PIRSR001430-2"/>
    </source>
</evidence>
<evidence type="ECO:0000256" key="3">
    <source>
        <dbReference type="ARBA" id="ARBA00023235"/>
    </source>
</evidence>
<dbReference type="AlphaFoldDB" id="A0A3A4R3K1"/>
<accession>A0A3A4R3K1</accession>
<evidence type="ECO:0000256" key="4">
    <source>
        <dbReference type="HAMAP-Rule" id="MF_00171"/>
    </source>
</evidence>
<feature type="domain" description="Pseudouridine synthase I TruA alpha/beta" evidence="8">
    <location>
        <begin position="143"/>
        <end position="245"/>
    </location>
</feature>
<dbReference type="EC" id="5.4.99.12" evidence="4"/>
<dbReference type="NCBIfam" id="TIGR00071">
    <property type="entry name" value="hisT_truA"/>
    <property type="match status" value="1"/>
</dbReference>
<dbReference type="CDD" id="cd02570">
    <property type="entry name" value="PseudoU_synth_EcTruA"/>
    <property type="match status" value="1"/>
</dbReference>
<evidence type="ECO:0000256" key="5">
    <source>
        <dbReference type="PIRSR" id="PIRSR001430-1"/>
    </source>
</evidence>
<comment type="catalytic activity">
    <reaction evidence="4 7">
        <text>uridine(38/39/40) in tRNA = pseudouridine(38/39/40) in tRNA</text>
        <dbReference type="Rhea" id="RHEA:22376"/>
        <dbReference type="Rhea" id="RHEA-COMP:10085"/>
        <dbReference type="Rhea" id="RHEA-COMP:10087"/>
        <dbReference type="ChEBI" id="CHEBI:65314"/>
        <dbReference type="ChEBI" id="CHEBI:65315"/>
        <dbReference type="EC" id="5.4.99.12"/>
    </reaction>
</comment>
<keyword evidence="2 4" id="KW-0819">tRNA processing</keyword>
<comment type="caution">
    <text evidence="9">The sequence shown here is derived from an EMBL/GenBank/DDBJ whole genome shotgun (WGS) entry which is preliminary data.</text>
</comment>
<dbReference type="InterPro" id="IPR001406">
    <property type="entry name" value="PsdUridine_synth_TruA"/>
</dbReference>
<dbReference type="InterPro" id="IPR020094">
    <property type="entry name" value="TruA/RsuA/RluB/E/F_N"/>
</dbReference>
<keyword evidence="3 4" id="KW-0413">Isomerase</keyword>